<protein>
    <submittedName>
        <fullName evidence="5">ABC transporter ATP-binding protein</fullName>
    </submittedName>
</protein>
<dbReference type="InterPro" id="IPR032823">
    <property type="entry name" value="BCA_ABC_TP_C"/>
</dbReference>
<keyword evidence="1" id="KW-0813">Transport</keyword>
<gene>
    <name evidence="5" type="ORF">DRV85_16155</name>
</gene>
<dbReference type="SMART" id="SM00382">
    <property type="entry name" value="AAA"/>
    <property type="match status" value="1"/>
</dbReference>
<dbReference type="RefSeq" id="WP_113290516.1">
    <property type="nucleotide sequence ID" value="NZ_QNTQ01000018.1"/>
</dbReference>
<dbReference type="InterPro" id="IPR003593">
    <property type="entry name" value="AAA+_ATPase"/>
</dbReference>
<keyword evidence="2" id="KW-0547">Nucleotide-binding</keyword>
<dbReference type="PROSITE" id="PS50893">
    <property type="entry name" value="ABC_TRANSPORTER_2"/>
    <property type="match status" value="1"/>
</dbReference>
<feature type="domain" description="ABC transporter" evidence="4">
    <location>
        <begin position="9"/>
        <end position="257"/>
    </location>
</feature>
<dbReference type="SUPFAM" id="SSF52540">
    <property type="entry name" value="P-loop containing nucleoside triphosphate hydrolases"/>
    <property type="match status" value="1"/>
</dbReference>
<dbReference type="InterPro" id="IPR051120">
    <property type="entry name" value="ABC_AA/LPS_Transport"/>
</dbReference>
<keyword evidence="6" id="KW-1185">Reference proteome</keyword>
<comment type="caution">
    <text evidence="5">The sequence shown here is derived from an EMBL/GenBank/DDBJ whole genome shotgun (WGS) entry which is preliminary data.</text>
</comment>
<evidence type="ECO:0000313" key="6">
    <source>
        <dbReference type="Proteomes" id="UP000253370"/>
    </source>
</evidence>
<evidence type="ECO:0000313" key="5">
    <source>
        <dbReference type="EMBL" id="RBI83344.1"/>
    </source>
</evidence>
<proteinExistence type="predicted"/>
<dbReference type="Pfam" id="PF00005">
    <property type="entry name" value="ABC_tran"/>
    <property type="match status" value="1"/>
</dbReference>
<dbReference type="EMBL" id="QNTQ01000018">
    <property type="protein sequence ID" value="RBI83344.1"/>
    <property type="molecule type" value="Genomic_DNA"/>
</dbReference>
<dbReference type="CDD" id="cd03219">
    <property type="entry name" value="ABC_Mj1267_LivG_branched"/>
    <property type="match status" value="1"/>
</dbReference>
<evidence type="ECO:0000256" key="1">
    <source>
        <dbReference type="ARBA" id="ARBA00022448"/>
    </source>
</evidence>
<dbReference type="Pfam" id="PF12399">
    <property type="entry name" value="BCA_ABC_TP_C"/>
    <property type="match status" value="1"/>
</dbReference>
<dbReference type="GO" id="GO:0016887">
    <property type="term" value="F:ATP hydrolysis activity"/>
    <property type="evidence" value="ECO:0007669"/>
    <property type="project" value="InterPro"/>
</dbReference>
<reference evidence="5 6" key="1">
    <citation type="submission" date="2018-07" db="EMBL/GenBank/DDBJ databases">
        <title>Rhodosalinus sp. strain E84T genomic sequence and assembly.</title>
        <authorList>
            <person name="Liu Z.-W."/>
            <person name="Lu D.-C."/>
        </authorList>
    </citation>
    <scope>NUCLEOTIDE SEQUENCE [LARGE SCALE GENOMIC DNA]</scope>
    <source>
        <strain evidence="5 6">E84</strain>
    </source>
</reference>
<dbReference type="FunFam" id="3.40.50.300:FF:000421">
    <property type="entry name" value="Branched-chain amino acid ABC transporter ATP-binding protein"/>
    <property type="match status" value="1"/>
</dbReference>
<dbReference type="GO" id="GO:0005886">
    <property type="term" value="C:plasma membrane"/>
    <property type="evidence" value="ECO:0007669"/>
    <property type="project" value="TreeGrafter"/>
</dbReference>
<evidence type="ECO:0000256" key="3">
    <source>
        <dbReference type="ARBA" id="ARBA00022840"/>
    </source>
</evidence>
<dbReference type="Proteomes" id="UP000253370">
    <property type="component" value="Unassembled WGS sequence"/>
</dbReference>
<sequence>MAATGATILEASDLCLRFGAVEALKSVSVRVRAGTIHALIGPNGAGKSSLLNCLSGFYRPSSGAVLLEGRDISSMRPPERAALGIGRTFQGIQTYPSMTVRENILTGFHPKMRGGVFGGLFRPPWAVRQEEAFTSLAEEIIDFLELEEDRHRAVGDMPYGLRKRVDLGRALALGPRVLVMDEPMAGMSPEEKGDLARFVLDIRERFGTPVVLVEHDMDVVMDISDQLTVLEFGSVIADGTPAEIRNDPRVIAAYLGEAREQEAAQ</sequence>
<name>A0A365U760_9RHOB</name>
<dbReference type="InterPro" id="IPR003439">
    <property type="entry name" value="ABC_transporter-like_ATP-bd"/>
</dbReference>
<dbReference type="AlphaFoldDB" id="A0A365U760"/>
<organism evidence="5 6">
    <name type="scientific">Rhodosalinus halophilus</name>
    <dbReference type="NCBI Taxonomy" id="2259333"/>
    <lineage>
        <taxon>Bacteria</taxon>
        <taxon>Pseudomonadati</taxon>
        <taxon>Pseudomonadota</taxon>
        <taxon>Alphaproteobacteria</taxon>
        <taxon>Rhodobacterales</taxon>
        <taxon>Paracoccaceae</taxon>
        <taxon>Rhodosalinus</taxon>
    </lineage>
</organism>
<evidence type="ECO:0000259" key="4">
    <source>
        <dbReference type="PROSITE" id="PS50893"/>
    </source>
</evidence>
<dbReference type="OrthoDB" id="9806149at2"/>
<dbReference type="PANTHER" id="PTHR45772">
    <property type="entry name" value="CONSERVED COMPONENT OF ABC TRANSPORTER FOR NATURAL AMINO ACIDS-RELATED"/>
    <property type="match status" value="1"/>
</dbReference>
<keyword evidence="3 5" id="KW-0067">ATP-binding</keyword>
<accession>A0A365U760</accession>
<evidence type="ECO:0000256" key="2">
    <source>
        <dbReference type="ARBA" id="ARBA00022741"/>
    </source>
</evidence>
<dbReference type="InterPro" id="IPR027417">
    <property type="entry name" value="P-loop_NTPase"/>
</dbReference>
<dbReference type="Gene3D" id="3.40.50.300">
    <property type="entry name" value="P-loop containing nucleotide triphosphate hydrolases"/>
    <property type="match status" value="1"/>
</dbReference>
<dbReference type="PANTHER" id="PTHR45772:SF1">
    <property type="entry name" value="ABC TRANSPORTER ATP-BINDING PROTEIN"/>
    <property type="match status" value="1"/>
</dbReference>
<dbReference type="GO" id="GO:0005524">
    <property type="term" value="F:ATP binding"/>
    <property type="evidence" value="ECO:0007669"/>
    <property type="project" value="UniProtKB-KW"/>
</dbReference>